<dbReference type="RefSeq" id="WP_169530191.1">
    <property type="nucleotide sequence ID" value="NZ_JABBGH010000001.1"/>
</dbReference>
<evidence type="ECO:0000313" key="6">
    <source>
        <dbReference type="EMBL" id="NML64926.1"/>
    </source>
</evidence>
<protein>
    <submittedName>
        <fullName evidence="6">Sugar porter family MFS transporter</fullName>
    </submittedName>
</protein>
<dbReference type="EMBL" id="JABBGH010000001">
    <property type="protein sequence ID" value="NML64926.1"/>
    <property type="molecule type" value="Genomic_DNA"/>
</dbReference>
<dbReference type="AlphaFoldDB" id="A0A7Y0ACR3"/>
<dbReference type="SUPFAM" id="SSF103473">
    <property type="entry name" value="MFS general substrate transporter"/>
    <property type="match status" value="1"/>
</dbReference>
<evidence type="ECO:0000256" key="4">
    <source>
        <dbReference type="SAM" id="Phobius"/>
    </source>
</evidence>
<gene>
    <name evidence="6" type="ORF">HHL22_06875</name>
</gene>
<reference evidence="6 7" key="1">
    <citation type="submission" date="2020-04" db="EMBL/GenBank/DDBJ databases">
        <title>Hymenobacter polaris sp. nov., isolated from Arctic soil.</title>
        <authorList>
            <person name="Dahal R.H."/>
        </authorList>
    </citation>
    <scope>NUCLEOTIDE SEQUENCE [LARGE SCALE GENOMIC DNA]</scope>
    <source>
        <strain evidence="6 7">RP-2-7</strain>
    </source>
</reference>
<evidence type="ECO:0000259" key="5">
    <source>
        <dbReference type="PROSITE" id="PS50850"/>
    </source>
</evidence>
<dbReference type="GO" id="GO:0022857">
    <property type="term" value="F:transmembrane transporter activity"/>
    <property type="evidence" value="ECO:0007669"/>
    <property type="project" value="InterPro"/>
</dbReference>
<dbReference type="PROSITE" id="PS50850">
    <property type="entry name" value="MFS"/>
    <property type="match status" value="1"/>
</dbReference>
<keyword evidence="2 4" id="KW-1133">Transmembrane helix</keyword>
<dbReference type="InterPro" id="IPR020846">
    <property type="entry name" value="MFS_dom"/>
</dbReference>
<evidence type="ECO:0000256" key="1">
    <source>
        <dbReference type="ARBA" id="ARBA00022692"/>
    </source>
</evidence>
<evidence type="ECO:0000256" key="3">
    <source>
        <dbReference type="ARBA" id="ARBA00023136"/>
    </source>
</evidence>
<comment type="caution">
    <text evidence="6">The sequence shown here is derived from an EMBL/GenBank/DDBJ whole genome shotgun (WGS) entry which is preliminary data.</text>
</comment>
<dbReference type="InterPro" id="IPR036259">
    <property type="entry name" value="MFS_trans_sf"/>
</dbReference>
<dbReference type="Proteomes" id="UP000559626">
    <property type="component" value="Unassembled WGS sequence"/>
</dbReference>
<sequence length="55" mass="5886">MSNSVAGYLAKTHGDNFTFYVLTAIALVGLGFFWVLMPETRDRAPAASPARQPAG</sequence>
<name>A0A7Y0ACR3_9BACT</name>
<feature type="transmembrane region" description="Helical" evidence="4">
    <location>
        <begin position="17"/>
        <end position="36"/>
    </location>
</feature>
<keyword evidence="3 4" id="KW-0472">Membrane</keyword>
<keyword evidence="1 4" id="KW-0812">Transmembrane</keyword>
<dbReference type="Gene3D" id="1.20.1250.20">
    <property type="entry name" value="MFS general substrate transporter like domains"/>
    <property type="match status" value="1"/>
</dbReference>
<evidence type="ECO:0000313" key="7">
    <source>
        <dbReference type="Proteomes" id="UP000559626"/>
    </source>
</evidence>
<accession>A0A7Y0ACR3</accession>
<organism evidence="6 7">
    <name type="scientific">Hymenobacter polaris</name>
    <dbReference type="NCBI Taxonomy" id="2682546"/>
    <lineage>
        <taxon>Bacteria</taxon>
        <taxon>Pseudomonadati</taxon>
        <taxon>Bacteroidota</taxon>
        <taxon>Cytophagia</taxon>
        <taxon>Cytophagales</taxon>
        <taxon>Hymenobacteraceae</taxon>
        <taxon>Hymenobacter</taxon>
    </lineage>
</organism>
<feature type="domain" description="Major facilitator superfamily (MFS) profile" evidence="5">
    <location>
        <begin position="1"/>
        <end position="41"/>
    </location>
</feature>
<evidence type="ECO:0000256" key="2">
    <source>
        <dbReference type="ARBA" id="ARBA00022989"/>
    </source>
</evidence>
<proteinExistence type="predicted"/>
<keyword evidence="7" id="KW-1185">Reference proteome</keyword>